<dbReference type="EMBL" id="FUIG01000046">
    <property type="protein sequence ID" value="SJM34137.1"/>
    <property type="molecule type" value="Genomic_DNA"/>
</dbReference>
<protein>
    <submittedName>
        <fullName evidence="2">Uncharacterized protein</fullName>
    </submittedName>
</protein>
<evidence type="ECO:0000313" key="2">
    <source>
        <dbReference type="EMBL" id="SJM34137.1"/>
    </source>
</evidence>
<name>A0A2P9ASR1_9HYPH</name>
<accession>A0A2P9ASR1</accession>
<sequence>MSIENTLPKEIIDMRLFILFSVLLLTACMTAPRGEAPPAPATASTSSGGSSGSAGGTGGTGGGGY</sequence>
<feature type="region of interest" description="Disordered" evidence="1">
    <location>
        <begin position="34"/>
        <end position="65"/>
    </location>
</feature>
<feature type="compositionally biased region" description="Gly residues" evidence="1">
    <location>
        <begin position="49"/>
        <end position="65"/>
    </location>
</feature>
<keyword evidence="3" id="KW-1185">Reference proteome</keyword>
<gene>
    <name evidence="2" type="ORF">BQ8482_380320</name>
</gene>
<evidence type="ECO:0000313" key="3">
    <source>
        <dbReference type="Proteomes" id="UP000245698"/>
    </source>
</evidence>
<proteinExistence type="predicted"/>
<dbReference type="Proteomes" id="UP000245698">
    <property type="component" value="Unassembled WGS sequence"/>
</dbReference>
<reference evidence="3" key="1">
    <citation type="submission" date="2016-12" db="EMBL/GenBank/DDBJ databases">
        <authorList>
            <person name="Brunel B."/>
        </authorList>
    </citation>
    <scope>NUCLEOTIDE SEQUENCE [LARGE SCALE GENOMIC DNA]</scope>
</reference>
<evidence type="ECO:0000256" key="1">
    <source>
        <dbReference type="SAM" id="MobiDB-lite"/>
    </source>
</evidence>
<organism evidence="2 3">
    <name type="scientific">Mesorhizobium delmotii</name>
    <dbReference type="NCBI Taxonomy" id="1631247"/>
    <lineage>
        <taxon>Bacteria</taxon>
        <taxon>Pseudomonadati</taxon>
        <taxon>Pseudomonadota</taxon>
        <taxon>Alphaproteobacteria</taxon>
        <taxon>Hyphomicrobiales</taxon>
        <taxon>Phyllobacteriaceae</taxon>
        <taxon>Mesorhizobium</taxon>
    </lineage>
</organism>
<dbReference type="AlphaFoldDB" id="A0A2P9ASR1"/>